<accession>A0ABS8UZ72</accession>
<dbReference type="Proteomes" id="UP000823775">
    <property type="component" value="Unassembled WGS sequence"/>
</dbReference>
<proteinExistence type="predicted"/>
<keyword evidence="2" id="KW-1185">Reference proteome</keyword>
<evidence type="ECO:0000313" key="2">
    <source>
        <dbReference type="Proteomes" id="UP000823775"/>
    </source>
</evidence>
<sequence length="129" mass="14670">MATKDIKYAWVEDIIVEGQPLWAVIKEDIHCAMILNFKLRCGLTCAQLVKIAKAIPTMIQHAINIAMKHMVEKLSNLSGRVDILVEEVDAWRMELERRKGLGLSMEMDLNIPPVVPSSPVIYRSLVDDW</sequence>
<protein>
    <submittedName>
        <fullName evidence="1">Uncharacterized protein</fullName>
    </submittedName>
</protein>
<reference evidence="1 2" key="1">
    <citation type="journal article" date="2021" name="BMC Genomics">
        <title>Datura genome reveals duplications of psychoactive alkaloid biosynthetic genes and high mutation rate following tissue culture.</title>
        <authorList>
            <person name="Rajewski A."/>
            <person name="Carter-House D."/>
            <person name="Stajich J."/>
            <person name="Litt A."/>
        </authorList>
    </citation>
    <scope>NUCLEOTIDE SEQUENCE [LARGE SCALE GENOMIC DNA]</scope>
    <source>
        <strain evidence="1">AR-01</strain>
    </source>
</reference>
<organism evidence="1 2">
    <name type="scientific">Datura stramonium</name>
    <name type="common">Jimsonweed</name>
    <name type="synonym">Common thornapple</name>
    <dbReference type="NCBI Taxonomy" id="4076"/>
    <lineage>
        <taxon>Eukaryota</taxon>
        <taxon>Viridiplantae</taxon>
        <taxon>Streptophyta</taxon>
        <taxon>Embryophyta</taxon>
        <taxon>Tracheophyta</taxon>
        <taxon>Spermatophyta</taxon>
        <taxon>Magnoliopsida</taxon>
        <taxon>eudicotyledons</taxon>
        <taxon>Gunneridae</taxon>
        <taxon>Pentapetalae</taxon>
        <taxon>asterids</taxon>
        <taxon>lamiids</taxon>
        <taxon>Solanales</taxon>
        <taxon>Solanaceae</taxon>
        <taxon>Solanoideae</taxon>
        <taxon>Datureae</taxon>
        <taxon>Datura</taxon>
    </lineage>
</organism>
<comment type="caution">
    <text evidence="1">The sequence shown here is derived from an EMBL/GenBank/DDBJ whole genome shotgun (WGS) entry which is preliminary data.</text>
</comment>
<evidence type="ECO:0000313" key="1">
    <source>
        <dbReference type="EMBL" id="MCD9639884.1"/>
    </source>
</evidence>
<gene>
    <name evidence="1" type="ORF">HAX54_024796</name>
</gene>
<name>A0ABS8UZ72_DATST</name>
<dbReference type="EMBL" id="JACEIK010003009">
    <property type="protein sequence ID" value="MCD9639884.1"/>
    <property type="molecule type" value="Genomic_DNA"/>
</dbReference>